<comment type="catalytic activity">
    <reaction evidence="4">
        <text>uridine(38/39/40) in tRNA = pseudouridine(38/39/40) in tRNA</text>
        <dbReference type="Rhea" id="RHEA:22376"/>
        <dbReference type="Rhea" id="RHEA-COMP:10085"/>
        <dbReference type="Rhea" id="RHEA-COMP:10087"/>
        <dbReference type="ChEBI" id="CHEBI:65314"/>
        <dbReference type="ChEBI" id="CHEBI:65315"/>
        <dbReference type="EC" id="5.4.99.12"/>
    </reaction>
</comment>
<dbReference type="GO" id="GO:0003723">
    <property type="term" value="F:RNA binding"/>
    <property type="evidence" value="ECO:0007669"/>
    <property type="project" value="InterPro"/>
</dbReference>
<keyword evidence="3 4" id="KW-0413">Isomerase</keyword>
<comment type="similarity">
    <text evidence="1 4">Belongs to the tRNA pseudouridine synthase TruA family.</text>
</comment>
<reference evidence="7" key="1">
    <citation type="journal article" date="2019" name="Gigascience">
        <title>De novo genome assembly of the endangered Acer yangbiense, a plant species with extremely small populations endemic to Yunnan Province, China.</title>
        <authorList>
            <person name="Yang J."/>
            <person name="Wariss H.M."/>
            <person name="Tao L."/>
            <person name="Zhang R."/>
            <person name="Yun Q."/>
            <person name="Hollingsworth P."/>
            <person name="Dao Z."/>
            <person name="Luo G."/>
            <person name="Guo H."/>
            <person name="Ma Y."/>
            <person name="Sun W."/>
        </authorList>
    </citation>
    <scope>NUCLEOTIDE SEQUENCE [LARGE SCALE GENOMIC DNA]</scope>
    <source>
        <strain evidence="7">cv. br00</strain>
    </source>
</reference>
<dbReference type="GO" id="GO:0160147">
    <property type="term" value="F:tRNA pseudouridine(38-40) synthase activity"/>
    <property type="evidence" value="ECO:0007669"/>
    <property type="project" value="UniProtKB-EC"/>
</dbReference>
<feature type="domain" description="Pseudouridine synthase I TruA alpha/beta" evidence="5">
    <location>
        <begin position="411"/>
        <end position="479"/>
    </location>
</feature>
<evidence type="ECO:0000256" key="1">
    <source>
        <dbReference type="ARBA" id="ARBA00009375"/>
    </source>
</evidence>
<dbReference type="Gene3D" id="3.30.70.580">
    <property type="entry name" value="Pseudouridine synthase I, catalytic domain, N-terminal subdomain"/>
    <property type="match status" value="1"/>
</dbReference>
<evidence type="ECO:0000256" key="4">
    <source>
        <dbReference type="RuleBase" id="RU003792"/>
    </source>
</evidence>
<dbReference type="AlphaFoldDB" id="A0A5N5J6M5"/>
<sequence length="490" mass="55180">MLKTSLQTLKSLPIVTKQQPPRFTKNSVVMEAQSEKVYAYYNHTDSCKFSRWTARESFEFMHARPWQEVVDFYSKSVNGRLSLLELFGTQAHDVHGDDKIEEVSNETALLEGVSNVDKSGRWARVTFKIVLSYHGGSFDGWQKQPGLNTVQGLVEKSLGIFVDEKKAQQLKEKSKPLEGCASVAGRTDKGVSALQQVCSFYTWRKDVKPHEIEDAINDVAPGKVRVVSVSEVSRAFHPNFSAKWRHYLYIFPLNDGENREEIEGEGDIENFSSHENCEKQRNECGELASEENVENSIISDEDEDELEGAKKPRSFSVCRVNQLLQQLEGKLLSYKIFARDTKAVRNVGPPTECYFYHARATETSLPCPVNFLAITSLLKLFVSPCNHIALILVDGCVKWYVLCKRMLADHGKDKKVMCVELVANRFLRKMVRVLVATAVREAAAGAQEDALLKLMDATCRRATAPPAPPDGLCLVNVGYTEFDRRNCLIP</sequence>
<dbReference type="Pfam" id="PF01416">
    <property type="entry name" value="PseudoU_synth_1"/>
    <property type="match status" value="1"/>
</dbReference>
<name>A0A5N5J6M5_9ROSI</name>
<dbReference type="InterPro" id="IPR001406">
    <property type="entry name" value="PsdUridine_synth_TruA"/>
</dbReference>
<comment type="caution">
    <text evidence="6">The sequence shown here is derived from an EMBL/GenBank/DDBJ whole genome shotgun (WGS) entry which is preliminary data.</text>
</comment>
<dbReference type="InterPro" id="IPR020095">
    <property type="entry name" value="PsdUridine_synth_TruA_C"/>
</dbReference>
<dbReference type="EC" id="5.4.99.12" evidence="4"/>
<dbReference type="InterPro" id="IPR020097">
    <property type="entry name" value="PsdUridine_synth_TruA_a/b_dom"/>
</dbReference>
<keyword evidence="7" id="KW-1185">Reference proteome</keyword>
<dbReference type="InterPro" id="IPR020103">
    <property type="entry name" value="PsdUridine_synth_cat_dom_sf"/>
</dbReference>
<keyword evidence="2 4" id="KW-0819">tRNA processing</keyword>
<gene>
    <name evidence="6" type="ORF">DKX38_028767</name>
</gene>
<dbReference type="FunFam" id="3.30.70.580:FF:000027">
    <property type="entry name" value="tRNA pseudouridine synthase"/>
    <property type="match status" value="1"/>
</dbReference>
<dbReference type="Gene3D" id="3.30.70.660">
    <property type="entry name" value="Pseudouridine synthase I, catalytic domain, C-terminal subdomain"/>
    <property type="match status" value="1"/>
</dbReference>
<evidence type="ECO:0000256" key="2">
    <source>
        <dbReference type="ARBA" id="ARBA00022694"/>
    </source>
</evidence>
<dbReference type="GO" id="GO:0031119">
    <property type="term" value="P:tRNA pseudouridine synthesis"/>
    <property type="evidence" value="ECO:0007669"/>
    <property type="project" value="TreeGrafter"/>
</dbReference>
<accession>A0A5N5J6M5</accession>
<protein>
    <recommendedName>
        <fullName evidence="4">tRNA pseudouridine synthase</fullName>
        <ecNumber evidence="4">5.4.99.12</ecNumber>
    </recommendedName>
</protein>
<evidence type="ECO:0000313" key="6">
    <source>
        <dbReference type="EMBL" id="KAB5514861.1"/>
    </source>
</evidence>
<dbReference type="PANTHER" id="PTHR11142">
    <property type="entry name" value="PSEUDOURIDYLATE SYNTHASE"/>
    <property type="match status" value="1"/>
</dbReference>
<dbReference type="SUPFAM" id="SSF55120">
    <property type="entry name" value="Pseudouridine synthase"/>
    <property type="match status" value="2"/>
</dbReference>
<evidence type="ECO:0000259" key="5">
    <source>
        <dbReference type="Pfam" id="PF01416"/>
    </source>
</evidence>
<dbReference type="PANTHER" id="PTHR11142:SF10">
    <property type="entry name" value="TRNA PSEUDOURIDINE SYNTHASE"/>
    <property type="match status" value="1"/>
</dbReference>
<evidence type="ECO:0000256" key="3">
    <source>
        <dbReference type="ARBA" id="ARBA00023235"/>
    </source>
</evidence>
<proteinExistence type="inferred from homology"/>
<dbReference type="Proteomes" id="UP000326939">
    <property type="component" value="Chromosome 18"/>
</dbReference>
<evidence type="ECO:0000313" key="7">
    <source>
        <dbReference type="Proteomes" id="UP000326939"/>
    </source>
</evidence>
<dbReference type="EMBL" id="VDCV01000018">
    <property type="protein sequence ID" value="KAB5514861.1"/>
    <property type="molecule type" value="Genomic_DNA"/>
</dbReference>
<dbReference type="InterPro" id="IPR020094">
    <property type="entry name" value="TruA/RsuA/RluB/E/F_N"/>
</dbReference>
<organism evidence="6 7">
    <name type="scientific">Salix brachista</name>
    <dbReference type="NCBI Taxonomy" id="2182728"/>
    <lineage>
        <taxon>Eukaryota</taxon>
        <taxon>Viridiplantae</taxon>
        <taxon>Streptophyta</taxon>
        <taxon>Embryophyta</taxon>
        <taxon>Tracheophyta</taxon>
        <taxon>Spermatophyta</taxon>
        <taxon>Magnoliopsida</taxon>
        <taxon>eudicotyledons</taxon>
        <taxon>Gunneridae</taxon>
        <taxon>Pentapetalae</taxon>
        <taxon>rosids</taxon>
        <taxon>fabids</taxon>
        <taxon>Malpighiales</taxon>
        <taxon>Salicaceae</taxon>
        <taxon>Saliceae</taxon>
        <taxon>Salix</taxon>
    </lineage>
</organism>